<reference evidence="1" key="1">
    <citation type="submission" date="2020-11" db="EMBL/GenBank/DDBJ databases">
        <authorList>
            <person name="Whitehead M."/>
        </authorList>
    </citation>
    <scope>NUCLEOTIDE SEQUENCE</scope>
    <source>
        <strain evidence="1">EGII</strain>
    </source>
</reference>
<proteinExistence type="predicted"/>
<dbReference type="AlphaFoldDB" id="A0A811UN69"/>
<organism evidence="1 2">
    <name type="scientific">Ceratitis capitata</name>
    <name type="common">Mediterranean fruit fly</name>
    <name type="synonym">Tephritis capitata</name>
    <dbReference type="NCBI Taxonomy" id="7213"/>
    <lineage>
        <taxon>Eukaryota</taxon>
        <taxon>Metazoa</taxon>
        <taxon>Ecdysozoa</taxon>
        <taxon>Arthropoda</taxon>
        <taxon>Hexapoda</taxon>
        <taxon>Insecta</taxon>
        <taxon>Pterygota</taxon>
        <taxon>Neoptera</taxon>
        <taxon>Endopterygota</taxon>
        <taxon>Diptera</taxon>
        <taxon>Brachycera</taxon>
        <taxon>Muscomorpha</taxon>
        <taxon>Tephritoidea</taxon>
        <taxon>Tephritidae</taxon>
        <taxon>Ceratitis</taxon>
        <taxon>Ceratitis</taxon>
    </lineage>
</organism>
<protein>
    <submittedName>
        <fullName evidence="1">(Mediterranean fruit fly) hypothetical protein</fullName>
    </submittedName>
</protein>
<name>A0A811UN69_CERCA</name>
<evidence type="ECO:0000313" key="2">
    <source>
        <dbReference type="Proteomes" id="UP000606786"/>
    </source>
</evidence>
<dbReference type="EMBL" id="CAJHJT010000012">
    <property type="protein sequence ID" value="CAD6999247.1"/>
    <property type="molecule type" value="Genomic_DNA"/>
</dbReference>
<sequence length="76" mass="8543">MQICKRVKQKDTHPTANTTHLSEYFALETTPLAGAAVAHFVPGFILRPTRHISNLCENSKLQIIVCETLLQQLLNQ</sequence>
<keyword evidence="2" id="KW-1185">Reference proteome</keyword>
<comment type="caution">
    <text evidence="1">The sequence shown here is derived from an EMBL/GenBank/DDBJ whole genome shotgun (WGS) entry which is preliminary data.</text>
</comment>
<gene>
    <name evidence="1" type="ORF">CCAP1982_LOCUS7778</name>
</gene>
<accession>A0A811UN69</accession>
<evidence type="ECO:0000313" key="1">
    <source>
        <dbReference type="EMBL" id="CAD6999247.1"/>
    </source>
</evidence>
<dbReference type="Proteomes" id="UP000606786">
    <property type="component" value="Unassembled WGS sequence"/>
</dbReference>